<feature type="domain" description="LNR" evidence="6">
    <location>
        <begin position="25"/>
        <end position="56"/>
    </location>
</feature>
<feature type="region of interest" description="Disordered" evidence="4">
    <location>
        <begin position="2189"/>
        <end position="2211"/>
    </location>
</feature>
<feature type="transmembrane region" description="Helical" evidence="5">
    <location>
        <begin position="1763"/>
        <end position="1781"/>
    </location>
</feature>
<keyword evidence="3" id="KW-0325">Glycoprotein</keyword>
<dbReference type="InterPro" id="IPR011050">
    <property type="entry name" value="Pectin_lyase_fold/virulence"/>
</dbReference>
<evidence type="ECO:0000256" key="3">
    <source>
        <dbReference type="ARBA" id="ARBA00023180"/>
    </source>
</evidence>
<evidence type="ECO:0000256" key="4">
    <source>
        <dbReference type="SAM" id="MobiDB-lite"/>
    </source>
</evidence>
<dbReference type="Gene3D" id="3.30.300.320">
    <property type="match status" value="1"/>
</dbReference>
<evidence type="ECO:0000256" key="2">
    <source>
        <dbReference type="ARBA" id="ARBA00023157"/>
    </source>
</evidence>
<reference evidence="7" key="1">
    <citation type="submission" date="2021-09" db="EMBL/GenBank/DDBJ databases">
        <authorList>
            <consortium name="AG Swart"/>
            <person name="Singh M."/>
            <person name="Singh A."/>
            <person name="Seah K."/>
            <person name="Emmerich C."/>
        </authorList>
    </citation>
    <scope>NUCLEOTIDE SEQUENCE</scope>
    <source>
        <strain evidence="7">ATCC30299</strain>
    </source>
</reference>
<organism evidence="7 8">
    <name type="scientific">Blepharisma stoltei</name>
    <dbReference type="NCBI Taxonomy" id="1481888"/>
    <lineage>
        <taxon>Eukaryota</taxon>
        <taxon>Sar</taxon>
        <taxon>Alveolata</taxon>
        <taxon>Ciliophora</taxon>
        <taxon>Postciliodesmatophora</taxon>
        <taxon>Heterotrichea</taxon>
        <taxon>Heterotrichida</taxon>
        <taxon>Blepharismidae</taxon>
        <taxon>Blepharisma</taxon>
    </lineage>
</organism>
<dbReference type="InterPro" id="IPR006626">
    <property type="entry name" value="PbH1"/>
</dbReference>
<evidence type="ECO:0000259" key="6">
    <source>
        <dbReference type="Pfam" id="PF00066"/>
    </source>
</evidence>
<dbReference type="Proteomes" id="UP001162131">
    <property type="component" value="Unassembled WGS sequence"/>
</dbReference>
<evidence type="ECO:0000313" key="7">
    <source>
        <dbReference type="EMBL" id="CAG9321940.1"/>
    </source>
</evidence>
<comment type="caution">
    <text evidence="7">The sequence shown here is derived from an EMBL/GenBank/DDBJ whole genome shotgun (WGS) entry which is preliminary data.</text>
</comment>
<keyword evidence="8" id="KW-1185">Reference proteome</keyword>
<accession>A0AAU9J7M6</accession>
<feature type="transmembrane region" description="Helical" evidence="5">
    <location>
        <begin position="2058"/>
        <end position="2078"/>
    </location>
</feature>
<evidence type="ECO:0000256" key="5">
    <source>
        <dbReference type="SAM" id="Phobius"/>
    </source>
</evidence>
<evidence type="ECO:0000256" key="1">
    <source>
        <dbReference type="ARBA" id="ARBA00022737"/>
    </source>
</evidence>
<feature type="transmembrane region" description="Helical" evidence="5">
    <location>
        <begin position="1864"/>
        <end position="1888"/>
    </location>
</feature>
<dbReference type="SUPFAM" id="SSF57184">
    <property type="entry name" value="Growth factor receptor domain"/>
    <property type="match status" value="1"/>
</dbReference>
<dbReference type="PANTHER" id="PTHR11319:SF35">
    <property type="entry name" value="OUTER MEMBRANE PROTEIN PMPC-RELATED"/>
    <property type="match status" value="1"/>
</dbReference>
<feature type="domain" description="LNR" evidence="6">
    <location>
        <begin position="3"/>
        <end position="23"/>
    </location>
</feature>
<name>A0AAU9J7M6_9CILI</name>
<proteinExistence type="predicted"/>
<dbReference type="InterPro" id="IPR000800">
    <property type="entry name" value="Notch_dom"/>
</dbReference>
<feature type="transmembrane region" description="Helical" evidence="5">
    <location>
        <begin position="2002"/>
        <end position="2023"/>
    </location>
</feature>
<dbReference type="SMART" id="SM00710">
    <property type="entry name" value="PbH1"/>
    <property type="match status" value="16"/>
</dbReference>
<keyword evidence="5" id="KW-0472">Membrane</keyword>
<protein>
    <recommendedName>
        <fullName evidence="6">LNR domain-containing protein</fullName>
    </recommendedName>
</protein>
<dbReference type="InterPro" id="IPR006212">
    <property type="entry name" value="Furin_repeat"/>
</dbReference>
<feature type="transmembrane region" description="Helical" evidence="5">
    <location>
        <begin position="2084"/>
        <end position="2107"/>
    </location>
</feature>
<feature type="transmembrane region" description="Helical" evidence="5">
    <location>
        <begin position="1900"/>
        <end position="1919"/>
    </location>
</feature>
<dbReference type="CDD" id="cd00064">
    <property type="entry name" value="FU"/>
    <property type="match status" value="1"/>
</dbReference>
<dbReference type="InterPro" id="IPR009030">
    <property type="entry name" value="Growth_fac_rcpt_cys_sf"/>
</dbReference>
<sequence>MKSNGTCDEICNTPECDYDGGDCGNCASGCWESMLGDGHCDAPCNVSSCSYDNYDCGCANGCTKESYGQCKDACMTAYCKYDTINENSKCQDQNLSLFSLHYTLINKNITLNASVQNCTSITNCTSSEALDTENCYDTCNSQNCIYSWNQCSANTCADSNCLSCYSKAVGSCFKCKSNMNQFYGYCLSYCPAGYESIQLFESYKICSIIPDRSTKKNPAIYYVTSVLNNVTNGGNGTYSNPFTTLSIALASIYTKYSIIYLLDDGQHYLYCIGAVNPLLTLLPDSCNPLIRNFNLTELLIAPYSNSSIVLKTKPGFKILTFTVTNTTTLTLKNISFSGKEILSTCPPDNQYCTYCANITLGTDGNYYSDQGTKVTTFLTSATCATFHTKNLFYLYLGAQLYLENVNISNWRMEFNSIISSFGGNVTLNKVNFDNIRCMYGSSNSYQKKYSVIYFQDCGDPNYNCGSFSYTSGVITRINNGYEYGYATFSAFFTADRIRKASFKNLNFTNNIAYFLSTSKDSYSNAYNSNPLIKLTIFRILEVSNCIFLNNAANSSLIYLYPRYLSYRSDVNSFKELIDLLPYHVWIHDSIFESNYADYGMIVASYQNQLQRILLENITMTNNGVTSGPLISFSNTKYSSDYLADTIFSITSSDGNLVNALFKKREFILRDSVFKNNYIGGNGIYDISQLFNVNIHNLTIESNGSRDLQNINTVLWSKYVADDSVYMNKLVSTPNNIDCLALSSATSCYNYKISDSSFNENFCNNSSPSINFIQTQNTTVTNCSFEGNIGSSLMGICIQSTGSNKMKIKSSTFTYNINNNTEGVGVMSFNGSLQNVTIDDTLMSDNYAIHGTGVYFQGLSLVLSDMIFDSNIACSGLGAVYFSPYTGANTYFLKVYNSTFKKNKSLDAKGGAIYLNSLLQTQVLFNLTIKNSSFISNSAQSGSALYIENSVSLTKDSVIDSCKFSQNNAEVKGTIGNFFESGILTISHSSFISNYAGLGSALFFSPGLETSASESKMMIVSSNFTNNSGKYVICTDDMAIYSYIETVGCLFEDNEGPVLYLIHDHWKDTKSTISRSFNSSEHSGGALHLTSNSTASCESTFFFNNTSSNFAGAIRAEGRSSFYCSSCIFSKNTAQYGGVLYFDQESFFNVDKSSFSENCCSEKGSAIYVVGSSQSSSLSNSKLFKNHAAAEGLIALLTSKIDIDDSEFFDNTADGITPGIYSTLSKVNVTNCKFSDQTGNYGSFVYLASDSEIRIESSSFMNGISLVSGGSISSLSSSINVIDSVFQNSTSASGNAIMGFSTVLSVSGSKFLDSYSSGDGAVIDIYDSKIFIEKSYFENFSYTAIGGIKIKSVGITGSSFINGKGKTGGALSFTATESINIASCTFSNNTAVLGGALYFIYSSDSVNKQTYSISSTEFSNNTSSCGGAIYVDNVNIDINSCKFTENSVYSASQSTGLHTSGIGGALNLACSSSGSCNFNIGSNIFSENKAVYDGGAVCWRDKMPVLDSNTFSNNEAAYGGDIASYPVNIITLNPNTIEGLKGLASGQLTTTPLILALVDHLNQVVITDNYSQAELISRSKDVTLSGNIKVTAVNGVFNFSSFLISAEPGSNVSIKVHTDGVDSSKSVKANDGLTYNSSLLVSVSLRECALGEATIGINCVVCPEGYYSLKPKSNQCLNCPDSAICYGNYTIVPKKGYWRCGMLSDKFWSCSNSDACIGSDPYKISYTGECATGYTGNLCQNCEKGYSKQAKDHCIKCDGATLSILKTVGIMLAFVMLCCIFIRTTKKSAYKPKSMASVHFKIFINYVQLIALTTTFNLSWPNYVKQLFAVQNNASFVSDQVFSFDCLLYSTYDLKGDNEVYYQKLFIMAVIPFGIPIIAGCVWISISLLKRSFNLFKDNMATTSIISIFLMHPSLLKAYFSSFDCKELDYGKYWLADDLDLRCWNSQHIFYVTAVSVPAILLWGIGVPTLCLFLLWKNKKILTNINVRIKYGFLFNGYKTRSYYWEFVIIYRKILIICCSVFLGTISVNIQALTALFVLLACLYMQLKIRPYNGDILNKLEAISITVSAITIYCGMYYLTGTLDYFTELLFFILIVSANVYFVGYWILKAGHAWIHLIIEKIPILKKKFHKSTYDIIHDSALRESYKSGGFDIPDSPNRSVLNSKNTNFQALNIMDLFLGSLKKHNDLNGGGGANIHSSNSERNNQNDEKSNGNQVIHLTEQLQSKNSSDFAAFIKSS</sequence>
<keyword evidence="2" id="KW-1015">Disulfide bond</keyword>
<evidence type="ECO:0000313" key="8">
    <source>
        <dbReference type="Proteomes" id="UP001162131"/>
    </source>
</evidence>
<feature type="transmembrane region" description="Helical" evidence="5">
    <location>
        <begin position="2029"/>
        <end position="2046"/>
    </location>
</feature>
<keyword evidence="5" id="KW-0812">Transmembrane</keyword>
<feature type="transmembrane region" description="Helical" evidence="5">
    <location>
        <begin position="1948"/>
        <end position="1975"/>
    </location>
</feature>
<gene>
    <name evidence="7" type="ORF">BSTOLATCC_MIC30326</name>
</gene>
<feature type="transmembrane region" description="Helical" evidence="5">
    <location>
        <begin position="1802"/>
        <end position="1819"/>
    </location>
</feature>
<dbReference type="EMBL" id="CAJZBQ010000030">
    <property type="protein sequence ID" value="CAG9321940.1"/>
    <property type="molecule type" value="Genomic_DNA"/>
</dbReference>
<dbReference type="SUPFAM" id="SSF51126">
    <property type="entry name" value="Pectin lyase-like"/>
    <property type="match status" value="4"/>
</dbReference>
<dbReference type="PANTHER" id="PTHR11319">
    <property type="entry name" value="G PROTEIN-COUPLED RECEPTOR-RELATED"/>
    <property type="match status" value="1"/>
</dbReference>
<dbReference type="Pfam" id="PF00066">
    <property type="entry name" value="Notch"/>
    <property type="match status" value="2"/>
</dbReference>
<keyword evidence="5" id="KW-1133">Transmembrane helix</keyword>
<keyword evidence="1" id="KW-0677">Repeat</keyword>